<evidence type="ECO:0000313" key="4">
    <source>
        <dbReference type="Proteomes" id="UP000198284"/>
    </source>
</evidence>
<keyword evidence="3" id="KW-0808">Transferase</keyword>
<evidence type="ECO:0000256" key="1">
    <source>
        <dbReference type="ARBA" id="ARBA00022527"/>
    </source>
</evidence>
<dbReference type="GO" id="GO:0004674">
    <property type="term" value="F:protein serine/threonine kinase activity"/>
    <property type="evidence" value="ECO:0007669"/>
    <property type="project" value="UniProtKB-KW"/>
</dbReference>
<dbReference type="EMBL" id="FZOT01000002">
    <property type="protein sequence ID" value="SNS33639.1"/>
    <property type="molecule type" value="Genomic_DNA"/>
</dbReference>
<dbReference type="PANTHER" id="PTHR35526">
    <property type="entry name" value="ANTI-SIGMA-F FACTOR RSBW-RELATED"/>
    <property type="match status" value="1"/>
</dbReference>
<reference evidence="3 4" key="1">
    <citation type="submission" date="2017-06" db="EMBL/GenBank/DDBJ databases">
        <authorList>
            <person name="Kim H.J."/>
            <person name="Triplett B.A."/>
        </authorList>
    </citation>
    <scope>NUCLEOTIDE SEQUENCE [LARGE SCALE GENOMIC DNA]</scope>
    <source>
        <strain evidence="3 4">U15</strain>
    </source>
</reference>
<dbReference type="PANTHER" id="PTHR35526:SF3">
    <property type="entry name" value="ANTI-SIGMA-F FACTOR RSBW"/>
    <property type="match status" value="1"/>
</dbReference>
<dbReference type="Gene3D" id="3.30.565.10">
    <property type="entry name" value="Histidine kinase-like ATPase, C-terminal domain"/>
    <property type="match status" value="1"/>
</dbReference>
<dbReference type="Proteomes" id="UP000198284">
    <property type="component" value="Unassembled WGS sequence"/>
</dbReference>
<accession>A0A239DNA0</accession>
<evidence type="ECO:0000259" key="2">
    <source>
        <dbReference type="Pfam" id="PF13581"/>
    </source>
</evidence>
<keyword evidence="1" id="KW-0723">Serine/threonine-protein kinase</keyword>
<dbReference type="SUPFAM" id="SSF55874">
    <property type="entry name" value="ATPase domain of HSP90 chaperone/DNA topoisomerase II/histidine kinase"/>
    <property type="match status" value="1"/>
</dbReference>
<evidence type="ECO:0000313" key="3">
    <source>
        <dbReference type="EMBL" id="SNS33639.1"/>
    </source>
</evidence>
<dbReference type="InterPro" id="IPR050267">
    <property type="entry name" value="Anti-sigma-factor_SerPK"/>
</dbReference>
<dbReference type="Pfam" id="PF13581">
    <property type="entry name" value="HATPase_c_2"/>
    <property type="match status" value="1"/>
</dbReference>
<gene>
    <name evidence="3" type="ORF">SAMN06265795_102270</name>
</gene>
<protein>
    <submittedName>
        <fullName evidence="3">Serine/threonine-protein kinase RsbW</fullName>
    </submittedName>
</protein>
<dbReference type="RefSeq" id="WP_089398134.1">
    <property type="nucleotide sequence ID" value="NZ_FZOT01000002.1"/>
</dbReference>
<feature type="domain" description="Histidine kinase/HSP90-like ATPase" evidence="2">
    <location>
        <begin position="22"/>
        <end position="151"/>
    </location>
</feature>
<keyword evidence="4" id="KW-1185">Reference proteome</keyword>
<name>A0A239DNA0_9BURK</name>
<keyword evidence="3" id="KW-0418">Kinase</keyword>
<dbReference type="CDD" id="cd16936">
    <property type="entry name" value="HATPase_RsbW-like"/>
    <property type="match status" value="1"/>
</dbReference>
<sequence length="154" mass="16330">MNADASSGAPGHAPRRASFSIAASLDDLSLVAQALKAFISRRVPAIDRDSIELAVVEAVTNVIKHGYPSGTAGVAEISYEEHEHGVTVEIHDRGRPIPASALEQADGSVFGFDPADTASLPESGMGLSLIKASFDEVHYKTENGLNRLILYKKC</sequence>
<dbReference type="OrthoDB" id="327549at2"/>
<organism evidence="3 4">
    <name type="scientific">Noviherbaspirillum humi</name>
    <dbReference type="NCBI Taxonomy" id="1688639"/>
    <lineage>
        <taxon>Bacteria</taxon>
        <taxon>Pseudomonadati</taxon>
        <taxon>Pseudomonadota</taxon>
        <taxon>Betaproteobacteria</taxon>
        <taxon>Burkholderiales</taxon>
        <taxon>Oxalobacteraceae</taxon>
        <taxon>Noviherbaspirillum</taxon>
    </lineage>
</organism>
<proteinExistence type="predicted"/>
<dbReference type="InterPro" id="IPR003594">
    <property type="entry name" value="HATPase_dom"/>
</dbReference>
<dbReference type="AlphaFoldDB" id="A0A239DNA0"/>
<dbReference type="InterPro" id="IPR036890">
    <property type="entry name" value="HATPase_C_sf"/>
</dbReference>